<reference evidence="1 2" key="1">
    <citation type="submission" date="2018-06" db="EMBL/GenBank/DDBJ databases">
        <title>Paenibacillus montanisoli sp. nov., isolated from mountain area soil.</title>
        <authorList>
            <person name="Wu M."/>
        </authorList>
    </citation>
    <scope>NUCLEOTIDE SEQUENCE [LARGE SCALE GENOMIC DNA]</scope>
    <source>
        <strain evidence="1 2">RA17</strain>
    </source>
</reference>
<dbReference type="Proteomes" id="UP000249260">
    <property type="component" value="Unassembled WGS sequence"/>
</dbReference>
<protein>
    <submittedName>
        <fullName evidence="1">Uncharacterized protein</fullName>
    </submittedName>
</protein>
<keyword evidence="2" id="KW-1185">Reference proteome</keyword>
<organism evidence="1 2">
    <name type="scientific">Paenibacillus montanisoli</name>
    <dbReference type="NCBI Taxonomy" id="2081970"/>
    <lineage>
        <taxon>Bacteria</taxon>
        <taxon>Bacillati</taxon>
        <taxon>Bacillota</taxon>
        <taxon>Bacilli</taxon>
        <taxon>Bacillales</taxon>
        <taxon>Paenibacillaceae</taxon>
        <taxon>Paenibacillus</taxon>
    </lineage>
</organism>
<dbReference type="EMBL" id="QLUW01000001">
    <property type="protein sequence ID" value="RAP78550.1"/>
    <property type="molecule type" value="Genomic_DNA"/>
</dbReference>
<accession>A0A328U7V0</accession>
<gene>
    <name evidence="1" type="ORF">DL346_09060</name>
</gene>
<name>A0A328U7V0_9BACL</name>
<dbReference type="RefSeq" id="WP_112881673.1">
    <property type="nucleotide sequence ID" value="NZ_QLUW01000001.1"/>
</dbReference>
<dbReference type="OrthoDB" id="2626063at2"/>
<evidence type="ECO:0000313" key="1">
    <source>
        <dbReference type="EMBL" id="RAP78550.1"/>
    </source>
</evidence>
<comment type="caution">
    <text evidence="1">The sequence shown here is derived from an EMBL/GenBank/DDBJ whole genome shotgun (WGS) entry which is preliminary data.</text>
</comment>
<proteinExistence type="predicted"/>
<dbReference type="AlphaFoldDB" id="A0A328U7V0"/>
<sequence>MKSQEVHEIYTNKIEYKKGNTLKLLVCVEGNLHDFAANGFGVEVILHNWAYMDKGKTIKPFKLLNYVLIDTDKFEAHLDVIKKSTTMDEVMLLCNDVMDILNTYDLSITKWEVHL</sequence>
<evidence type="ECO:0000313" key="2">
    <source>
        <dbReference type="Proteomes" id="UP000249260"/>
    </source>
</evidence>